<dbReference type="Proteomes" id="UP000772434">
    <property type="component" value="Unassembled WGS sequence"/>
</dbReference>
<protein>
    <recommendedName>
        <fullName evidence="2">Nephrocystin 3-like N-terminal domain-containing protein</fullName>
    </recommendedName>
</protein>
<accession>A0A9P5U9V4</accession>
<dbReference type="SUPFAM" id="SSF52540">
    <property type="entry name" value="P-loop containing nucleoside triphosphate hydrolases"/>
    <property type="match status" value="1"/>
</dbReference>
<dbReference type="PANTHER" id="PTHR10039:SF14">
    <property type="entry name" value="NACHT DOMAIN-CONTAINING PROTEIN"/>
    <property type="match status" value="1"/>
</dbReference>
<evidence type="ECO:0000313" key="4">
    <source>
        <dbReference type="Proteomes" id="UP000772434"/>
    </source>
</evidence>
<name>A0A9P5U9V4_9AGAR</name>
<dbReference type="OrthoDB" id="3027122at2759"/>
<keyword evidence="1" id="KW-0677">Repeat</keyword>
<dbReference type="AlphaFoldDB" id="A0A9P5U9V4"/>
<comment type="caution">
    <text evidence="3">The sequence shown here is derived from an EMBL/GenBank/DDBJ whole genome shotgun (WGS) entry which is preliminary data.</text>
</comment>
<feature type="domain" description="Nephrocystin 3-like N-terminal" evidence="2">
    <location>
        <begin position="65"/>
        <end position="174"/>
    </location>
</feature>
<feature type="domain" description="Nephrocystin 3-like N-terminal" evidence="2">
    <location>
        <begin position="225"/>
        <end position="275"/>
    </location>
</feature>
<reference evidence="3" key="1">
    <citation type="submission" date="2020-11" db="EMBL/GenBank/DDBJ databases">
        <authorList>
            <consortium name="DOE Joint Genome Institute"/>
            <person name="Ahrendt S."/>
            <person name="Riley R."/>
            <person name="Andreopoulos W."/>
            <person name="Labutti K."/>
            <person name="Pangilinan J."/>
            <person name="Ruiz-Duenas F.J."/>
            <person name="Barrasa J.M."/>
            <person name="Sanchez-Garcia M."/>
            <person name="Camarero S."/>
            <person name="Miyauchi S."/>
            <person name="Serrano A."/>
            <person name="Linde D."/>
            <person name="Babiker R."/>
            <person name="Drula E."/>
            <person name="Ayuso-Fernandez I."/>
            <person name="Pacheco R."/>
            <person name="Padilla G."/>
            <person name="Ferreira P."/>
            <person name="Barriuso J."/>
            <person name="Kellner H."/>
            <person name="Castanera R."/>
            <person name="Alfaro M."/>
            <person name="Ramirez L."/>
            <person name="Pisabarro A.G."/>
            <person name="Kuo A."/>
            <person name="Tritt A."/>
            <person name="Lipzen A."/>
            <person name="He G."/>
            <person name="Yan M."/>
            <person name="Ng V."/>
            <person name="Cullen D."/>
            <person name="Martin F."/>
            <person name="Rosso M.-N."/>
            <person name="Henrissat B."/>
            <person name="Hibbett D."/>
            <person name="Martinez A.T."/>
            <person name="Grigoriev I.V."/>
        </authorList>
    </citation>
    <scope>NUCLEOTIDE SEQUENCE</scope>
    <source>
        <strain evidence="3">AH 40177</strain>
    </source>
</reference>
<dbReference type="Pfam" id="PF24883">
    <property type="entry name" value="NPHP3_N"/>
    <property type="match status" value="2"/>
</dbReference>
<evidence type="ECO:0000313" key="3">
    <source>
        <dbReference type="EMBL" id="KAF9071359.1"/>
    </source>
</evidence>
<dbReference type="PANTHER" id="PTHR10039">
    <property type="entry name" value="AMELOGENIN"/>
    <property type="match status" value="1"/>
</dbReference>
<proteinExistence type="predicted"/>
<gene>
    <name evidence="3" type="ORF">BDP27DRAFT_1322377</name>
</gene>
<dbReference type="Gene3D" id="3.40.50.300">
    <property type="entry name" value="P-loop containing nucleotide triphosphate hydrolases"/>
    <property type="match status" value="1"/>
</dbReference>
<keyword evidence="4" id="KW-1185">Reference proteome</keyword>
<dbReference type="InterPro" id="IPR056884">
    <property type="entry name" value="NPHP3-like_N"/>
</dbReference>
<dbReference type="EMBL" id="JADNRY010000033">
    <property type="protein sequence ID" value="KAF9071359.1"/>
    <property type="molecule type" value="Genomic_DNA"/>
</dbReference>
<organism evidence="3 4">
    <name type="scientific">Rhodocollybia butyracea</name>
    <dbReference type="NCBI Taxonomy" id="206335"/>
    <lineage>
        <taxon>Eukaryota</taxon>
        <taxon>Fungi</taxon>
        <taxon>Dikarya</taxon>
        <taxon>Basidiomycota</taxon>
        <taxon>Agaricomycotina</taxon>
        <taxon>Agaricomycetes</taxon>
        <taxon>Agaricomycetidae</taxon>
        <taxon>Agaricales</taxon>
        <taxon>Marasmiineae</taxon>
        <taxon>Omphalotaceae</taxon>
        <taxon>Rhodocollybia</taxon>
    </lineage>
</organism>
<dbReference type="InterPro" id="IPR027417">
    <property type="entry name" value="P-loop_NTPase"/>
</dbReference>
<evidence type="ECO:0000256" key="1">
    <source>
        <dbReference type="ARBA" id="ARBA00022737"/>
    </source>
</evidence>
<evidence type="ECO:0000259" key="2">
    <source>
        <dbReference type="Pfam" id="PF24883"/>
    </source>
</evidence>
<sequence>MSGPQMFTGAHNLNIRGANFYNIGHDFVLQGQRETGLHDLYRHSSPSALLDAEARFPPPLCLPGTRETVLRDLNNWANSTDVDKPAVQWLYGAAGAGKSAIAQTFAERCVKNGTLIGSFFFWRSDAARNGPQQLFTTIALQIALGIPQLRSTIDAAVAANPLMLTSSIESQFDCFIIQPWLKAQMNAEFKSSPSPLRRGSQNNHSHFTSNTAFGETLRLGSVFSVKPCRILVIDGLDECSNSRDQQRILTVLAKAMQRPVSPTHILPFHILITSRPEPRIKESFKRTHFRNILQVMSLDNVEEASRDILRYLKQRFKEISIRHSHTMENTPRPWPTPSQINHLVQRASGQFIYASTVLKYIDDDGAVPEDRLNIIMGLQPEVSDPSDEWENPYADLDAVYRQILSSQRDRGFLLRILGILTTILPGRDPRASYDLGRYWRGAPRNDFLTGVLSVNQGTIRAALSGAHSLFVGSSPEESNFEFCHASFPDFLFDARRALQFFVDTPANHDVLAQYCVNVIIENSKTPAGKLSYKDRYAYDFAPHKISYKHQYAYDFWFYHCSRASLSPQLVSKLEMVNFYTFIDHKMQGLCWWDWGPVKLAAFFKEIISLRSRAEAIHNRQCLHNLNKICSSGFSLSLVFDKPTHMDGQPEYKDIPVVLSPNFYEGVDLTAHIRSKVKPFLPGYDSESFFPDSRLVAVPFLIHEISSLQLLRPNQ</sequence>